<sequence>MSSISREEFDARIETIETRMDGRVAEMRADIRGFLAAQAERDKVYLERDKALQERDKRYDVMWMGVQKIADESREAIRQASTVKAHYWAATTVHFLGVASLLVGAHFANQAAVMTTIQTTLAAIQIGKEVSAPKPVERPSTASPQ</sequence>
<dbReference type="AlphaFoldDB" id="A0A4Q4L197"/>
<evidence type="ECO:0000313" key="1">
    <source>
        <dbReference type="EMBL" id="RYM40506.1"/>
    </source>
</evidence>
<dbReference type="Proteomes" id="UP000291107">
    <property type="component" value="Unassembled WGS sequence"/>
</dbReference>
<protein>
    <submittedName>
        <fullName evidence="1">Uncharacterized protein</fullName>
    </submittedName>
</protein>
<name>A0A4Q4L197_9PSED</name>
<dbReference type="RefSeq" id="WP_129999282.1">
    <property type="nucleotide sequence ID" value="NZ_SEUB01000006.1"/>
</dbReference>
<evidence type="ECO:0000313" key="2">
    <source>
        <dbReference type="Proteomes" id="UP000291107"/>
    </source>
</evidence>
<reference evidence="1 2" key="1">
    <citation type="submission" date="2019-02" db="EMBL/GenBank/DDBJ databases">
        <title>Genome of Pseudomonas korensis isolated from heavy metal contaminated environment.</title>
        <authorList>
            <person name="Ayangbenro A.S."/>
            <person name="Babalola O."/>
        </authorList>
    </citation>
    <scope>NUCLEOTIDE SEQUENCE [LARGE SCALE GENOMIC DNA]</scope>
    <source>
        <strain evidence="1 2">AB36</strain>
    </source>
</reference>
<organism evidence="1 2">
    <name type="scientific">Pseudomonas koreensis</name>
    <dbReference type="NCBI Taxonomy" id="198620"/>
    <lineage>
        <taxon>Bacteria</taxon>
        <taxon>Pseudomonadati</taxon>
        <taxon>Pseudomonadota</taxon>
        <taxon>Gammaproteobacteria</taxon>
        <taxon>Pseudomonadales</taxon>
        <taxon>Pseudomonadaceae</taxon>
        <taxon>Pseudomonas</taxon>
    </lineage>
</organism>
<accession>A0A4Q4L197</accession>
<gene>
    <name evidence="1" type="ORF">EVS84_16850</name>
</gene>
<comment type="caution">
    <text evidence="1">The sequence shown here is derived from an EMBL/GenBank/DDBJ whole genome shotgun (WGS) entry which is preliminary data.</text>
</comment>
<dbReference type="EMBL" id="SEUB01000006">
    <property type="protein sequence ID" value="RYM40506.1"/>
    <property type="molecule type" value="Genomic_DNA"/>
</dbReference>
<proteinExistence type="predicted"/>